<dbReference type="SUPFAM" id="SSF52009">
    <property type="entry name" value="Phosphohistidine domain"/>
    <property type="match status" value="1"/>
</dbReference>
<dbReference type="InterPro" id="IPR008731">
    <property type="entry name" value="PTS_EIN"/>
</dbReference>
<evidence type="ECO:0000256" key="7">
    <source>
        <dbReference type="ARBA" id="ARBA00022490"/>
    </source>
</evidence>
<proteinExistence type="inferred from homology"/>
<dbReference type="Gene3D" id="3.50.30.10">
    <property type="entry name" value="Phosphohistidine domain"/>
    <property type="match status" value="1"/>
</dbReference>
<dbReference type="PANTHER" id="PTHR46244">
    <property type="entry name" value="PHOSPHOENOLPYRUVATE-PROTEIN PHOSPHOTRANSFERASE"/>
    <property type="match status" value="1"/>
</dbReference>
<dbReference type="InterPro" id="IPR036637">
    <property type="entry name" value="Phosphohistidine_dom_sf"/>
</dbReference>
<dbReference type="GO" id="GO:0046872">
    <property type="term" value="F:metal ion binding"/>
    <property type="evidence" value="ECO:0007669"/>
    <property type="project" value="UniProtKB-KW"/>
</dbReference>
<evidence type="ECO:0000259" key="15">
    <source>
        <dbReference type="SMART" id="SM00065"/>
    </source>
</evidence>
<evidence type="ECO:0000256" key="13">
    <source>
        <dbReference type="ARBA" id="ARBA00022842"/>
    </source>
</evidence>
<keyword evidence="7" id="KW-0963">Cytoplasm</keyword>
<dbReference type="SUPFAM" id="SSF47831">
    <property type="entry name" value="Enzyme I of the PEP:sugar phosphotransferase system HPr-binding (sub)domain"/>
    <property type="match status" value="1"/>
</dbReference>
<organism evidence="16 17">
    <name type="scientific">Kordiimonas lacus</name>
    <dbReference type="NCBI Taxonomy" id="637679"/>
    <lineage>
        <taxon>Bacteria</taxon>
        <taxon>Pseudomonadati</taxon>
        <taxon>Pseudomonadota</taxon>
        <taxon>Alphaproteobacteria</taxon>
        <taxon>Kordiimonadales</taxon>
        <taxon>Kordiimonadaceae</taxon>
        <taxon>Kordiimonas</taxon>
    </lineage>
</organism>
<dbReference type="GO" id="GO:0005737">
    <property type="term" value="C:cytoplasm"/>
    <property type="evidence" value="ECO:0007669"/>
    <property type="project" value="UniProtKB-SubCell"/>
</dbReference>
<name>A0A1G6URR7_9PROT</name>
<evidence type="ECO:0000256" key="11">
    <source>
        <dbReference type="ARBA" id="ARBA00022723"/>
    </source>
</evidence>
<feature type="domain" description="GAF" evidence="15">
    <location>
        <begin position="6"/>
        <end position="152"/>
    </location>
</feature>
<evidence type="ECO:0000256" key="10">
    <source>
        <dbReference type="ARBA" id="ARBA00022683"/>
    </source>
</evidence>
<dbReference type="Pfam" id="PF01590">
    <property type="entry name" value="GAF"/>
    <property type="match status" value="1"/>
</dbReference>
<evidence type="ECO:0000313" key="16">
    <source>
        <dbReference type="EMBL" id="SDD43267.1"/>
    </source>
</evidence>
<dbReference type="PRINTS" id="PR01736">
    <property type="entry name" value="PHPHTRNFRASE"/>
</dbReference>
<keyword evidence="9 16" id="KW-0808">Transferase</keyword>
<evidence type="ECO:0000256" key="5">
    <source>
        <dbReference type="ARBA" id="ARBA00012232"/>
    </source>
</evidence>
<dbReference type="PANTHER" id="PTHR46244:SF6">
    <property type="entry name" value="PHOSPHOENOLPYRUVATE-PROTEIN PHOSPHOTRANSFERASE"/>
    <property type="match status" value="1"/>
</dbReference>
<reference evidence="16 17" key="1">
    <citation type="submission" date="2016-10" db="EMBL/GenBank/DDBJ databases">
        <authorList>
            <person name="de Groot N.N."/>
        </authorList>
    </citation>
    <scope>NUCLEOTIDE SEQUENCE [LARGE SCALE GENOMIC DNA]</scope>
    <source>
        <strain evidence="16 17">CGMCC 1.9109</strain>
    </source>
</reference>
<dbReference type="GO" id="GO:0009401">
    <property type="term" value="P:phosphoenolpyruvate-dependent sugar phosphotransferase system"/>
    <property type="evidence" value="ECO:0007669"/>
    <property type="project" value="UniProtKB-KW"/>
</dbReference>
<dbReference type="InterPro" id="IPR006318">
    <property type="entry name" value="PTS_EI-like"/>
</dbReference>
<dbReference type="InterPro" id="IPR015813">
    <property type="entry name" value="Pyrv/PenolPyrv_kinase-like_dom"/>
</dbReference>
<dbReference type="Gene3D" id="3.30.450.40">
    <property type="match status" value="1"/>
</dbReference>
<protein>
    <recommendedName>
        <fullName evidence="5">phosphoenolpyruvate--protein phosphotransferase</fullName>
        <ecNumber evidence="5">2.7.3.9</ecNumber>
    </recommendedName>
</protein>
<keyword evidence="10" id="KW-0598">Phosphotransferase system</keyword>
<dbReference type="EMBL" id="FNAK01000001">
    <property type="protein sequence ID" value="SDD43267.1"/>
    <property type="molecule type" value="Genomic_DNA"/>
</dbReference>
<comment type="catalytic activity">
    <reaction evidence="1">
        <text>L-histidyl-[protein] + phosphoenolpyruvate = N(pros)-phospho-L-histidyl-[protein] + pyruvate</text>
        <dbReference type="Rhea" id="RHEA:23880"/>
        <dbReference type="Rhea" id="RHEA-COMP:9745"/>
        <dbReference type="Rhea" id="RHEA-COMP:9746"/>
        <dbReference type="ChEBI" id="CHEBI:15361"/>
        <dbReference type="ChEBI" id="CHEBI:29979"/>
        <dbReference type="ChEBI" id="CHEBI:58702"/>
        <dbReference type="ChEBI" id="CHEBI:64837"/>
        <dbReference type="EC" id="2.7.3.9"/>
    </reaction>
</comment>
<dbReference type="InterPro" id="IPR003018">
    <property type="entry name" value="GAF"/>
</dbReference>
<gene>
    <name evidence="16" type="ORF">SAMN04488071_0657</name>
</gene>
<evidence type="ECO:0000256" key="1">
    <source>
        <dbReference type="ARBA" id="ARBA00000683"/>
    </source>
</evidence>
<dbReference type="InterPro" id="IPR040442">
    <property type="entry name" value="Pyrv_kinase-like_dom_sf"/>
</dbReference>
<dbReference type="SMART" id="SM00065">
    <property type="entry name" value="GAF"/>
    <property type="match status" value="1"/>
</dbReference>
<keyword evidence="14" id="KW-0175">Coiled coil</keyword>
<keyword evidence="6" id="KW-0813">Transport</keyword>
<comment type="cofactor">
    <cofactor evidence="2">
        <name>Mg(2+)</name>
        <dbReference type="ChEBI" id="CHEBI:18420"/>
    </cofactor>
</comment>
<evidence type="ECO:0000256" key="12">
    <source>
        <dbReference type="ARBA" id="ARBA00022777"/>
    </source>
</evidence>
<keyword evidence="17" id="KW-1185">Reference proteome</keyword>
<dbReference type="InterPro" id="IPR008279">
    <property type="entry name" value="PEP-util_enz_mobile_dom"/>
</dbReference>
<dbReference type="SUPFAM" id="SSF55781">
    <property type="entry name" value="GAF domain-like"/>
    <property type="match status" value="1"/>
</dbReference>
<dbReference type="Pfam" id="PF05524">
    <property type="entry name" value="PEP-utilisers_N"/>
    <property type="match status" value="1"/>
</dbReference>
<evidence type="ECO:0000256" key="2">
    <source>
        <dbReference type="ARBA" id="ARBA00001946"/>
    </source>
</evidence>
<dbReference type="STRING" id="637679.GCA_001550055_00234"/>
<dbReference type="InterPro" id="IPR036618">
    <property type="entry name" value="PtsI_HPr-bd_sf"/>
</dbReference>
<feature type="coiled-coil region" evidence="14">
    <location>
        <begin position="194"/>
        <end position="221"/>
    </location>
</feature>
<dbReference type="Pfam" id="PF00391">
    <property type="entry name" value="PEP-utilizers"/>
    <property type="match status" value="1"/>
</dbReference>
<comment type="similarity">
    <text evidence="4">Belongs to the PEP-utilizing enzyme family.</text>
</comment>
<dbReference type="EC" id="2.7.3.9" evidence="5"/>
<dbReference type="InterPro" id="IPR000121">
    <property type="entry name" value="PEP_util_C"/>
</dbReference>
<dbReference type="Proteomes" id="UP000183685">
    <property type="component" value="Unassembled WGS sequence"/>
</dbReference>
<evidence type="ECO:0000256" key="14">
    <source>
        <dbReference type="SAM" id="Coils"/>
    </source>
</evidence>
<evidence type="ECO:0000313" key="17">
    <source>
        <dbReference type="Proteomes" id="UP000183685"/>
    </source>
</evidence>
<accession>A0A1G6URR7</accession>
<dbReference type="Gene3D" id="3.20.20.60">
    <property type="entry name" value="Phosphoenolpyruvate-binding domains"/>
    <property type="match status" value="1"/>
</dbReference>
<keyword evidence="11" id="KW-0479">Metal-binding</keyword>
<dbReference type="SUPFAM" id="SSF51621">
    <property type="entry name" value="Phosphoenolpyruvate/pyruvate domain"/>
    <property type="match status" value="1"/>
</dbReference>
<dbReference type="NCBIfam" id="TIGR01417">
    <property type="entry name" value="PTS_I_fam"/>
    <property type="match status" value="1"/>
</dbReference>
<dbReference type="Gene3D" id="1.10.274.10">
    <property type="entry name" value="PtsI, HPr-binding domain"/>
    <property type="match status" value="1"/>
</dbReference>
<dbReference type="GO" id="GO:0016301">
    <property type="term" value="F:kinase activity"/>
    <property type="evidence" value="ECO:0007669"/>
    <property type="project" value="UniProtKB-KW"/>
</dbReference>
<dbReference type="InterPro" id="IPR050499">
    <property type="entry name" value="PEP-utilizing_PTS_enzyme"/>
</dbReference>
<keyword evidence="12" id="KW-0418">Kinase</keyword>
<evidence type="ECO:0000256" key="4">
    <source>
        <dbReference type="ARBA" id="ARBA00007837"/>
    </source>
</evidence>
<evidence type="ECO:0000256" key="9">
    <source>
        <dbReference type="ARBA" id="ARBA00022679"/>
    </source>
</evidence>
<comment type="subcellular location">
    <subcellularLocation>
        <location evidence="3">Cytoplasm</location>
    </subcellularLocation>
</comment>
<evidence type="ECO:0000256" key="8">
    <source>
        <dbReference type="ARBA" id="ARBA00022597"/>
    </source>
</evidence>
<keyword evidence="13" id="KW-0460">Magnesium</keyword>
<dbReference type="OrthoDB" id="9765468at2"/>
<dbReference type="GO" id="GO:0008965">
    <property type="term" value="F:phosphoenolpyruvate-protein phosphotransferase activity"/>
    <property type="evidence" value="ECO:0007669"/>
    <property type="project" value="UniProtKB-EC"/>
</dbReference>
<dbReference type="Pfam" id="PF02896">
    <property type="entry name" value="PEP-utilizers_C"/>
    <property type="match status" value="1"/>
</dbReference>
<evidence type="ECO:0000256" key="3">
    <source>
        <dbReference type="ARBA" id="ARBA00004496"/>
    </source>
</evidence>
<dbReference type="InterPro" id="IPR029016">
    <property type="entry name" value="GAF-like_dom_sf"/>
</dbReference>
<sequence length="735" mass="81481">MAGSGQPQDRLDRVVRVIAQNMVAEVCSIYLSRAGGILELFATEGLKEEAVHQTRLRVGEGLVGLVAERGLPLNLSEAPQHPRFVYRPETGEDIYHSFLGVPILRTGKVVGVLVVQNVAPRRYKPEEVEALQTISMVIAELVGSGTLVDKEELTEDSTTTGEPVTLDGMSLAGGVGAGVAVFHQPQIHITRTVAEDVDAEKLRLEEAIAELRLRLEELIEHPDLAHGGEHREVLETYRMFAYDQGWQEKMREAVLSGLTAEAAVDRVLQENRARMSKIRDPYLRERIADFEDLASRLIRIIQGDKSDYRTKLTEESALIARTIGPAELMDYDRDLLKAIVLEEGSATSHVTIIARAMGIPVLGRVKGLLTHVEPGEQVIVDTGSEHVYIRPADDVIDSYKATLELQEQLYAEYAAERDLPAETLDGHRVTLFMNAGLLVDLPSLDNTGAEGIGLFRTEFQFMVSPALPRVDEQTKIYKAALEAAGDRPVVFRTLDIGGDKPAPFLPREEEENPAMGWRAIRIALDRPALLRYQLRALLYAAAGKTLHVMFPMIAEVAELRRCKAILQKEIDRLAKHDREAPKEVKVGCMLEVPSLSWQLDTLMNEIDFLSIGTNDLMQFFFACDRGNPKLANRYDLLAPPVLAFLHMVIKACDNAGVPVTLCGEMGGRPIEAMALVALGLRRISISPTSVGPVKRMIRSVNLKQLRDFMLSNITSPEHSIRDSLVAFAKDHKIKL</sequence>
<dbReference type="AlphaFoldDB" id="A0A1G6URR7"/>
<evidence type="ECO:0000256" key="6">
    <source>
        <dbReference type="ARBA" id="ARBA00022448"/>
    </source>
</evidence>
<keyword evidence="8" id="KW-0762">Sugar transport</keyword>